<name>A0A545TAN2_9GAMM</name>
<keyword evidence="1" id="KW-0812">Transmembrane</keyword>
<evidence type="ECO:0000313" key="2">
    <source>
        <dbReference type="EMBL" id="TQV74282.1"/>
    </source>
</evidence>
<keyword evidence="1" id="KW-1133">Transmembrane helix</keyword>
<keyword evidence="3" id="KW-1185">Reference proteome</keyword>
<evidence type="ECO:0000256" key="1">
    <source>
        <dbReference type="SAM" id="Phobius"/>
    </source>
</evidence>
<protein>
    <submittedName>
        <fullName evidence="2">Periplasmic nitrate reductase, NapE protein</fullName>
    </submittedName>
</protein>
<proteinExistence type="predicted"/>
<dbReference type="Pfam" id="PF06796">
    <property type="entry name" value="NapE"/>
    <property type="match status" value="1"/>
</dbReference>
<dbReference type="NCBIfam" id="TIGR02973">
    <property type="entry name" value="nitrate_rd_NapE"/>
    <property type="match status" value="1"/>
</dbReference>
<keyword evidence="1" id="KW-0472">Membrane</keyword>
<gene>
    <name evidence="2" type="primary">napE</name>
    <name evidence="2" type="ORF">FKG94_16585</name>
</gene>
<organism evidence="2 3">
    <name type="scientific">Exilibacterium tricleocarpae</name>
    <dbReference type="NCBI Taxonomy" id="2591008"/>
    <lineage>
        <taxon>Bacteria</taxon>
        <taxon>Pseudomonadati</taxon>
        <taxon>Pseudomonadota</taxon>
        <taxon>Gammaproteobacteria</taxon>
        <taxon>Cellvibrionales</taxon>
        <taxon>Cellvibrionaceae</taxon>
        <taxon>Exilibacterium</taxon>
    </lineage>
</organism>
<comment type="caution">
    <text evidence="2">The sequence shown here is derived from an EMBL/GenBank/DDBJ whole genome shotgun (WGS) entry which is preliminary data.</text>
</comment>
<evidence type="ECO:0000313" key="3">
    <source>
        <dbReference type="Proteomes" id="UP000319732"/>
    </source>
</evidence>
<reference evidence="2 3" key="1">
    <citation type="submission" date="2019-06" db="EMBL/GenBank/DDBJ databases">
        <title>Whole genome sequence for Cellvibrionaceae sp. R142.</title>
        <authorList>
            <person name="Wang G."/>
        </authorList>
    </citation>
    <scope>NUCLEOTIDE SEQUENCE [LARGE SCALE GENOMIC DNA]</scope>
    <source>
        <strain evidence="2 3">R142</strain>
    </source>
</reference>
<dbReference type="OrthoDB" id="7596241at2"/>
<dbReference type="InterPro" id="IPR004448">
    <property type="entry name" value="Nitrate_reductase_NapE"/>
</dbReference>
<dbReference type="Proteomes" id="UP000319732">
    <property type="component" value="Unassembled WGS sequence"/>
</dbReference>
<accession>A0A545TAN2</accession>
<sequence length="51" mass="5485">MLADQTANKRDERVAFLILAVFLAPILTVIIVGGYGFIVWITQLLTGPPGA</sequence>
<feature type="transmembrane region" description="Helical" evidence="1">
    <location>
        <begin position="14"/>
        <end position="41"/>
    </location>
</feature>
<dbReference type="EMBL" id="VHSG01000017">
    <property type="protein sequence ID" value="TQV74282.1"/>
    <property type="molecule type" value="Genomic_DNA"/>
</dbReference>
<dbReference type="AlphaFoldDB" id="A0A545TAN2"/>
<dbReference type="InterPro" id="IPR010649">
    <property type="entry name" value="NapE_TorE"/>
</dbReference>